<dbReference type="Proteomes" id="UP000024332">
    <property type="component" value="Unassembled WGS sequence"/>
</dbReference>
<evidence type="ECO:0000313" key="11">
    <source>
        <dbReference type="EMBL" id="EZQ03850.1"/>
    </source>
</evidence>
<dbReference type="InterPro" id="IPR002132">
    <property type="entry name" value="Ribosomal_uL5"/>
</dbReference>
<evidence type="ECO:0000256" key="3">
    <source>
        <dbReference type="ARBA" id="ARBA00022730"/>
    </source>
</evidence>
<dbReference type="GO" id="GO:0000049">
    <property type="term" value="F:tRNA binding"/>
    <property type="evidence" value="ECO:0007669"/>
    <property type="project" value="UniProtKB-UniRule"/>
</dbReference>
<evidence type="ECO:0000256" key="5">
    <source>
        <dbReference type="ARBA" id="ARBA00022980"/>
    </source>
</evidence>
<keyword evidence="2 7" id="KW-0820">tRNA-binding</keyword>
<dbReference type="GO" id="GO:0019843">
    <property type="term" value="F:rRNA binding"/>
    <property type="evidence" value="ECO:0007669"/>
    <property type="project" value="UniProtKB-UniRule"/>
</dbReference>
<evidence type="ECO:0000259" key="9">
    <source>
        <dbReference type="Pfam" id="PF00281"/>
    </source>
</evidence>
<dbReference type="SUPFAM" id="SSF55282">
    <property type="entry name" value="RL5-like"/>
    <property type="match status" value="1"/>
</dbReference>
<evidence type="ECO:0000256" key="1">
    <source>
        <dbReference type="ARBA" id="ARBA00008553"/>
    </source>
</evidence>
<comment type="caution">
    <text evidence="11">The sequence shown here is derived from an EMBL/GenBank/DDBJ whole genome shotgun (WGS) entry which is preliminary data.</text>
</comment>
<dbReference type="Pfam" id="PF00281">
    <property type="entry name" value="Ribosomal_L5"/>
    <property type="match status" value="1"/>
</dbReference>
<evidence type="ECO:0000256" key="7">
    <source>
        <dbReference type="HAMAP-Rule" id="MF_01333"/>
    </source>
</evidence>
<dbReference type="InterPro" id="IPR022804">
    <property type="entry name" value="Ribosomal_uL5_arc"/>
</dbReference>
<comment type="subunit">
    <text evidence="7">Part of the 50S ribosomal subunit; contacts the 5S rRNA and probably tRNA. Forms a bridge to the 30S subunit in the 70S ribosome.</text>
</comment>
<dbReference type="NCBIfam" id="NF003258">
    <property type="entry name" value="PRK04219.1"/>
    <property type="match status" value="1"/>
</dbReference>
<feature type="domain" description="Large ribosomal subunit protein uL5 N-terminal" evidence="9">
    <location>
        <begin position="13"/>
        <end position="66"/>
    </location>
</feature>
<gene>
    <name evidence="7" type="primary">rpl5</name>
    <name evidence="11" type="ORF">CM19_09020</name>
</gene>
<keyword evidence="12" id="KW-1185">Reference proteome</keyword>
<keyword evidence="4 7" id="KW-0694">RNA-binding</keyword>
<dbReference type="AlphaFoldDB" id="A0A031LN47"/>
<dbReference type="GO" id="GO:1990904">
    <property type="term" value="C:ribonucleoprotein complex"/>
    <property type="evidence" value="ECO:0007669"/>
    <property type="project" value="UniProtKB-KW"/>
</dbReference>
<comment type="function">
    <text evidence="7">This is 1 of the proteins that bind and probably mediate the attachment of the 5S RNA into the large ribosomal subunit, where it forms part of the central protuberance. In the 70S ribosome it contacts protein S13 of the 30S subunit (bridge B1b), connecting the 2 subunits; this bridge is implicated in subunit movement. May contact the P site tRNA; the 5S rRNA and some of its associated proteins might help stabilize positioning of ribosome-bound tRNAs.</text>
</comment>
<comment type="similarity">
    <text evidence="1 7 8">Belongs to the universal ribosomal protein uL5 family.</text>
</comment>
<accession>A0A031LN47</accession>
<feature type="domain" description="Large ribosomal subunit protein uL5 C-terminal" evidence="10">
    <location>
        <begin position="71"/>
        <end position="152"/>
    </location>
</feature>
<evidence type="ECO:0000256" key="8">
    <source>
        <dbReference type="RuleBase" id="RU003930"/>
    </source>
</evidence>
<organism evidence="11 12">
    <name type="scientific">Candidatus Acidianus copahuensis</name>
    <dbReference type="NCBI Taxonomy" id="1160895"/>
    <lineage>
        <taxon>Archaea</taxon>
        <taxon>Thermoproteota</taxon>
        <taxon>Thermoprotei</taxon>
        <taxon>Sulfolobales</taxon>
        <taxon>Sulfolobaceae</taxon>
        <taxon>Acidianus</taxon>
    </lineage>
</organism>
<dbReference type="InterPro" id="IPR020929">
    <property type="entry name" value="Ribosomal_uL5_CS"/>
</dbReference>
<dbReference type="EMBL" id="JFZT01000047">
    <property type="protein sequence ID" value="EZQ03850.1"/>
    <property type="molecule type" value="Genomic_DNA"/>
</dbReference>
<evidence type="ECO:0000256" key="4">
    <source>
        <dbReference type="ARBA" id="ARBA00022884"/>
    </source>
</evidence>
<dbReference type="GO" id="GO:0005840">
    <property type="term" value="C:ribosome"/>
    <property type="evidence" value="ECO:0007669"/>
    <property type="project" value="UniProtKB-KW"/>
</dbReference>
<dbReference type="STRING" id="1160895.CM19_09020"/>
<dbReference type="InterPro" id="IPR031310">
    <property type="entry name" value="Ribosomal_uL5_N"/>
</dbReference>
<dbReference type="InterPro" id="IPR057266">
    <property type="entry name" value="Ribosomal_uL5_euk/arc-type"/>
</dbReference>
<evidence type="ECO:0000259" key="10">
    <source>
        <dbReference type="Pfam" id="PF00673"/>
    </source>
</evidence>
<dbReference type="OrthoDB" id="372044at2157"/>
<protein>
    <recommendedName>
        <fullName evidence="7">Large ribosomal subunit protein uL5</fullName>
    </recommendedName>
</protein>
<reference evidence="11 12" key="1">
    <citation type="submission" date="2014-03" db="EMBL/GenBank/DDBJ databases">
        <title>Draft genome sequence of the novel thermoacidophilic archaea Acidianus copahuensis ALE1 strain, isolated from Copahue volcanic area in Neuquen Argentina.</title>
        <authorList>
            <person name="Urbieta M.S."/>
            <person name="Rascovan N."/>
            <person name="Castro C."/>
            <person name="Revale S."/>
            <person name="Giaveno M.A."/>
            <person name="Vazquez M.P."/>
            <person name="Donati E.R."/>
        </authorList>
    </citation>
    <scope>NUCLEOTIDE SEQUENCE [LARGE SCALE GENOMIC DNA]</scope>
    <source>
        <strain evidence="11 12">ALE1</strain>
    </source>
</reference>
<name>A0A031LN47_9CREN</name>
<dbReference type="GO" id="GO:0006412">
    <property type="term" value="P:translation"/>
    <property type="evidence" value="ECO:0007669"/>
    <property type="project" value="UniProtKB-UniRule"/>
</dbReference>
<dbReference type="RefSeq" id="WP_048100025.1">
    <property type="nucleotide sequence ID" value="NZ_JFZT01000047.1"/>
</dbReference>
<dbReference type="PROSITE" id="PS00358">
    <property type="entry name" value="RIBOSOMAL_L5"/>
    <property type="match status" value="1"/>
</dbReference>
<dbReference type="GO" id="GO:0003735">
    <property type="term" value="F:structural constituent of ribosome"/>
    <property type="evidence" value="ECO:0007669"/>
    <property type="project" value="InterPro"/>
</dbReference>
<dbReference type="Pfam" id="PF00673">
    <property type="entry name" value="Ribosomal_L5_C"/>
    <property type="match status" value="1"/>
</dbReference>
<keyword evidence="6 7" id="KW-0687">Ribonucleoprotein</keyword>
<keyword evidence="3 7" id="KW-0699">rRNA-binding</keyword>
<dbReference type="FunFam" id="3.30.1440.10:FF:000002">
    <property type="entry name" value="60S ribosomal protein L11"/>
    <property type="match status" value="1"/>
</dbReference>
<proteinExistence type="inferred from homology"/>
<evidence type="ECO:0000256" key="6">
    <source>
        <dbReference type="ARBA" id="ARBA00023274"/>
    </source>
</evidence>
<evidence type="ECO:0000256" key="2">
    <source>
        <dbReference type="ARBA" id="ARBA00022555"/>
    </source>
</evidence>
<dbReference type="HAMAP" id="MF_01333_A">
    <property type="entry name" value="Ribosomal_uL5_A"/>
    <property type="match status" value="1"/>
</dbReference>
<keyword evidence="5 7" id="KW-0689">Ribosomal protein</keyword>
<sequence>MEGENEIVEKNQNPMRKVKLAKVTVNIGLGESGERLQKAYTLLEELTGVKPVYTIAKKSIKEFGVRKGQIIGVKATLRREQAEEFLRRVLPAVNNRIKSTSFDNYGNVSFGIAEHVVIPGTRYDPDVGVFGLDVAITLERPGYRVERRRRKTARVPRRHKISKEDAVNFIRETFGVTVI</sequence>
<dbReference type="InterPro" id="IPR031309">
    <property type="entry name" value="Ribosomal_uL5_C"/>
</dbReference>
<dbReference type="PANTHER" id="PTHR11994">
    <property type="entry name" value="60S RIBOSOMAL PROTEIN L11-RELATED"/>
    <property type="match status" value="1"/>
</dbReference>
<dbReference type="Gene3D" id="3.30.1440.10">
    <property type="match status" value="1"/>
</dbReference>
<evidence type="ECO:0000313" key="12">
    <source>
        <dbReference type="Proteomes" id="UP000024332"/>
    </source>
</evidence>
<dbReference type="PIRSF" id="PIRSF002161">
    <property type="entry name" value="Ribosomal_L5"/>
    <property type="match status" value="1"/>
</dbReference>
<dbReference type="InterPro" id="IPR022803">
    <property type="entry name" value="Ribosomal_uL5_dom_sf"/>
</dbReference>